<proteinExistence type="predicted"/>
<accession>A0A182M1J3</accession>
<name>A0A182M1J3_9DIPT</name>
<dbReference type="Proteomes" id="UP000075883">
    <property type="component" value="Unassembled WGS sequence"/>
</dbReference>
<keyword evidence="2" id="KW-1185">Reference proteome</keyword>
<evidence type="ECO:0000313" key="1">
    <source>
        <dbReference type="EnsemblMetazoa" id="ACUA007166-PA"/>
    </source>
</evidence>
<evidence type="ECO:0000313" key="2">
    <source>
        <dbReference type="Proteomes" id="UP000075883"/>
    </source>
</evidence>
<dbReference type="AlphaFoldDB" id="A0A182M1J3"/>
<reference evidence="1" key="2">
    <citation type="submission" date="2020-05" db="UniProtKB">
        <authorList>
            <consortium name="EnsemblMetazoa"/>
        </authorList>
    </citation>
    <scope>IDENTIFICATION</scope>
    <source>
        <strain evidence="1">A-37</strain>
    </source>
</reference>
<dbReference type="VEuPathDB" id="VectorBase:ACUA007166"/>
<dbReference type="EMBL" id="AXCM01014478">
    <property type="status" value="NOT_ANNOTATED_CDS"/>
    <property type="molecule type" value="Genomic_DNA"/>
</dbReference>
<organism evidence="1 2">
    <name type="scientific">Anopheles culicifacies</name>
    <dbReference type="NCBI Taxonomy" id="139723"/>
    <lineage>
        <taxon>Eukaryota</taxon>
        <taxon>Metazoa</taxon>
        <taxon>Ecdysozoa</taxon>
        <taxon>Arthropoda</taxon>
        <taxon>Hexapoda</taxon>
        <taxon>Insecta</taxon>
        <taxon>Pterygota</taxon>
        <taxon>Neoptera</taxon>
        <taxon>Endopterygota</taxon>
        <taxon>Diptera</taxon>
        <taxon>Nematocera</taxon>
        <taxon>Culicoidea</taxon>
        <taxon>Culicidae</taxon>
        <taxon>Anophelinae</taxon>
        <taxon>Anopheles</taxon>
        <taxon>culicifacies species complex</taxon>
    </lineage>
</organism>
<reference evidence="2" key="1">
    <citation type="submission" date="2013-09" db="EMBL/GenBank/DDBJ databases">
        <title>The Genome Sequence of Anopheles culicifacies species A.</title>
        <authorList>
            <consortium name="The Broad Institute Genomics Platform"/>
            <person name="Neafsey D.E."/>
            <person name="Besansky N."/>
            <person name="Howell P."/>
            <person name="Walton C."/>
            <person name="Young S.K."/>
            <person name="Zeng Q."/>
            <person name="Gargeya S."/>
            <person name="Fitzgerald M."/>
            <person name="Haas B."/>
            <person name="Abouelleil A."/>
            <person name="Allen A.W."/>
            <person name="Alvarado L."/>
            <person name="Arachchi H.M."/>
            <person name="Berlin A.M."/>
            <person name="Chapman S.B."/>
            <person name="Gainer-Dewar J."/>
            <person name="Goldberg J."/>
            <person name="Griggs A."/>
            <person name="Gujja S."/>
            <person name="Hansen M."/>
            <person name="Howarth C."/>
            <person name="Imamovic A."/>
            <person name="Ireland A."/>
            <person name="Larimer J."/>
            <person name="McCowan C."/>
            <person name="Murphy C."/>
            <person name="Pearson M."/>
            <person name="Poon T.W."/>
            <person name="Priest M."/>
            <person name="Roberts A."/>
            <person name="Saif S."/>
            <person name="Shea T."/>
            <person name="Sisk P."/>
            <person name="Sykes S."/>
            <person name="Wortman J."/>
            <person name="Nusbaum C."/>
            <person name="Birren B."/>
        </authorList>
    </citation>
    <scope>NUCLEOTIDE SEQUENCE [LARGE SCALE GENOMIC DNA]</scope>
    <source>
        <strain evidence="2">A-37</strain>
    </source>
</reference>
<sequence>MSSQVSWFHRYLPLGRYKSMTERRLSGGGTSWLLLALILLSNTGRLQSTATDDRGLHKRVFIIISTMSVPGNGEQCKTFHQTSLINMPAASRGAQAAQARLRLFVCSGMKSHLPPEPLCLALERIP</sequence>
<protein>
    <submittedName>
        <fullName evidence="1">Uncharacterized protein</fullName>
    </submittedName>
</protein>
<dbReference type="EnsemblMetazoa" id="ACUA007166-RA">
    <property type="protein sequence ID" value="ACUA007166-PA"/>
    <property type="gene ID" value="ACUA007166"/>
</dbReference>